<sequence length="69" mass="7523">MKNLFFEKQPIGTGSSPYSKMIVAPGSCPTGTNDAVLNRTMQLVVVLVLVEDSGQSLDRACSRIWTEFS</sequence>
<dbReference type="Proteomes" id="UP000054995">
    <property type="component" value="Unassembled WGS sequence"/>
</dbReference>
<proteinExistence type="predicted"/>
<comment type="caution">
    <text evidence="1">The sequence shown here is derived from an EMBL/GenBank/DDBJ whole genome shotgun (WGS) entry which is preliminary data.</text>
</comment>
<keyword evidence="2" id="KW-1185">Reference proteome</keyword>
<evidence type="ECO:0000313" key="2">
    <source>
        <dbReference type="Proteomes" id="UP000054995"/>
    </source>
</evidence>
<organism evidence="1 2">
    <name type="scientific">Trichinella pseudospiralis</name>
    <name type="common">Parasitic roundworm</name>
    <dbReference type="NCBI Taxonomy" id="6337"/>
    <lineage>
        <taxon>Eukaryota</taxon>
        <taxon>Metazoa</taxon>
        <taxon>Ecdysozoa</taxon>
        <taxon>Nematoda</taxon>
        <taxon>Enoplea</taxon>
        <taxon>Dorylaimia</taxon>
        <taxon>Trichinellida</taxon>
        <taxon>Trichinellidae</taxon>
        <taxon>Trichinella</taxon>
    </lineage>
</organism>
<protein>
    <submittedName>
        <fullName evidence="1">Uncharacterized protein</fullName>
    </submittedName>
</protein>
<evidence type="ECO:0000313" key="1">
    <source>
        <dbReference type="EMBL" id="KRY89653.1"/>
    </source>
</evidence>
<accession>A0A0V1FUS0</accession>
<gene>
    <name evidence="1" type="ORF">T4D_8774</name>
</gene>
<reference evidence="1 2" key="1">
    <citation type="submission" date="2015-01" db="EMBL/GenBank/DDBJ databases">
        <title>Evolution of Trichinella species and genotypes.</title>
        <authorList>
            <person name="Korhonen P.K."/>
            <person name="Edoardo P."/>
            <person name="Giuseppe L.R."/>
            <person name="Gasser R.B."/>
        </authorList>
    </citation>
    <scope>NUCLEOTIDE SEQUENCE [LARGE SCALE GENOMIC DNA]</scope>
    <source>
        <strain evidence="1">ISS470</strain>
    </source>
</reference>
<dbReference type="AlphaFoldDB" id="A0A0V1FUS0"/>
<name>A0A0V1FUS0_TRIPS</name>
<dbReference type="EMBL" id="JYDT01000029">
    <property type="protein sequence ID" value="KRY89653.1"/>
    <property type="molecule type" value="Genomic_DNA"/>
</dbReference>